<dbReference type="PANTHER" id="PTHR36566">
    <property type="entry name" value="NICKEL INSERTION PROTEIN-RELATED"/>
    <property type="match status" value="1"/>
</dbReference>
<gene>
    <name evidence="3" type="ORF">GURASL_36240</name>
</gene>
<dbReference type="Proteomes" id="UP001317705">
    <property type="component" value="Chromosome"/>
</dbReference>
<dbReference type="InterPro" id="IPR002822">
    <property type="entry name" value="Ni_insertion"/>
</dbReference>
<name>A0ABN6VWE7_9BACT</name>
<keyword evidence="2" id="KW-0456">Lyase</keyword>
<keyword evidence="4" id="KW-1185">Reference proteome</keyword>
<reference evidence="3 4" key="1">
    <citation type="submission" date="2022-12" db="EMBL/GenBank/DDBJ databases">
        <title>Polyphasic characterization of Geotalea uranireducens NIT-SL11 newly isolated from a complex of sewage sludge and microbially reduced graphene oxide.</title>
        <authorList>
            <person name="Xie L."/>
            <person name="Yoshida N."/>
            <person name="Meng L."/>
        </authorList>
    </citation>
    <scope>NUCLEOTIDE SEQUENCE [LARGE SCALE GENOMIC DNA]</scope>
    <source>
        <strain evidence="3 4">NIT-SL11</strain>
    </source>
</reference>
<dbReference type="Gene3D" id="3.10.20.300">
    <property type="entry name" value="mk0293 like domain"/>
    <property type="match status" value="1"/>
</dbReference>
<sequence>MKVLYFDCFAGIAGDMTVAALLDLGVPFAVVSEAVACLPLPPSSYELAVERTSRRGIAANRFVVRVEEHQPHRHYAGIAAMIEASPLAAGVKETAQRIFFRLAEAEAKVHGVALDLVHFHEVGAVDSIVDIVGTAAALDHLGIDVIETGPLPLGGGFVETAHGLLPVPAPATAELLRGLPVHGAAGEGERVTPTGAAIVAALATGVAQPPAMTVSGIGYGAGSKDFSDLPNVLRLFLGERPAALDRDEVRVIETHLDDMNPEVLGFVLERLLAAGALDAAFSPLQMKKNRPAVRLTVIAPPERLETLAALILHETTAIGVRHYPVARLKLLRQEEERDTSLGSVRVKVLRDGEAVVRVVPEYESCRQIAERCRLPLLEVYRIVEGEVGRG</sequence>
<keyword evidence="1 2" id="KW-0533">Nickel</keyword>
<comment type="similarity">
    <text evidence="2">Belongs to the LarC family.</text>
</comment>
<dbReference type="PANTHER" id="PTHR36566:SF1">
    <property type="entry name" value="PYRIDINIUM-3,5-BISTHIOCARBOXYLIC ACID MONONUCLEOTIDE NICKEL INSERTION PROTEIN"/>
    <property type="match status" value="1"/>
</dbReference>
<evidence type="ECO:0000256" key="2">
    <source>
        <dbReference type="HAMAP-Rule" id="MF_01074"/>
    </source>
</evidence>
<dbReference type="Gene3D" id="3.30.70.1380">
    <property type="entry name" value="Transcriptional regulatory protein pf0864 domain like"/>
    <property type="match status" value="1"/>
</dbReference>
<evidence type="ECO:0000313" key="4">
    <source>
        <dbReference type="Proteomes" id="UP001317705"/>
    </source>
</evidence>
<organism evidence="3 4">
    <name type="scientific">Geotalea uraniireducens</name>
    <dbReference type="NCBI Taxonomy" id="351604"/>
    <lineage>
        <taxon>Bacteria</taxon>
        <taxon>Pseudomonadati</taxon>
        <taxon>Thermodesulfobacteriota</taxon>
        <taxon>Desulfuromonadia</taxon>
        <taxon>Geobacterales</taxon>
        <taxon>Geobacteraceae</taxon>
        <taxon>Geotalea</taxon>
    </lineage>
</organism>
<dbReference type="Pfam" id="PF01969">
    <property type="entry name" value="Ni_insertion"/>
    <property type="match status" value="1"/>
</dbReference>
<proteinExistence type="inferred from homology"/>
<dbReference type="RefSeq" id="WP_282000795.1">
    <property type="nucleotide sequence ID" value="NZ_AP027151.1"/>
</dbReference>
<evidence type="ECO:0000313" key="3">
    <source>
        <dbReference type="EMBL" id="BDV44701.1"/>
    </source>
</evidence>
<dbReference type="HAMAP" id="MF_01074">
    <property type="entry name" value="LarC"/>
    <property type="match status" value="1"/>
</dbReference>
<dbReference type="EMBL" id="AP027151">
    <property type="protein sequence ID" value="BDV44701.1"/>
    <property type="molecule type" value="Genomic_DNA"/>
</dbReference>
<protein>
    <recommendedName>
        <fullName evidence="2">Putative nickel insertion protein</fullName>
    </recommendedName>
</protein>
<accession>A0ABN6VWE7</accession>
<evidence type="ECO:0000256" key="1">
    <source>
        <dbReference type="ARBA" id="ARBA00022596"/>
    </source>
</evidence>
<dbReference type="NCBIfam" id="TIGR00299">
    <property type="entry name" value="nickel pincer cofactor biosynthesis protein LarC"/>
    <property type="match status" value="1"/>
</dbReference>